<dbReference type="RefSeq" id="WP_243330087.1">
    <property type="nucleotide sequence ID" value="NZ_AP027081.1"/>
</dbReference>
<dbReference type="KEGG" id="msea:METESE_01830"/>
<dbReference type="Gene3D" id="3.90.550.10">
    <property type="entry name" value="Spore Coat Polysaccharide Biosynthesis Protein SpsA, Chain A"/>
    <property type="match status" value="1"/>
</dbReference>
<dbReference type="EMBL" id="AP027081">
    <property type="protein sequence ID" value="BDU75225.1"/>
    <property type="molecule type" value="Genomic_DNA"/>
</dbReference>
<organism evidence="2 3">
    <name type="scientific">Mesoterricola sediminis</name>
    <dbReference type="NCBI Taxonomy" id="2927980"/>
    <lineage>
        <taxon>Bacteria</taxon>
        <taxon>Pseudomonadati</taxon>
        <taxon>Acidobacteriota</taxon>
        <taxon>Holophagae</taxon>
        <taxon>Holophagales</taxon>
        <taxon>Holophagaceae</taxon>
        <taxon>Mesoterricola</taxon>
    </lineage>
</organism>
<accession>A0AA48GVM0</accession>
<dbReference type="PANTHER" id="PTHR43685">
    <property type="entry name" value="GLYCOSYLTRANSFERASE"/>
    <property type="match status" value="1"/>
</dbReference>
<reference evidence="2" key="1">
    <citation type="journal article" date="2023" name="Int. J. Syst. Evol. Microbiol.">
        <title>Mesoterricola silvestris gen. nov., sp. nov., Mesoterricola sediminis sp. nov., Geothrix oryzae sp. nov., Geothrix edaphica sp. nov., Geothrix rubra sp. nov., and Geothrix limicola sp. nov., six novel members of Acidobacteriota isolated from soils.</title>
        <authorList>
            <person name="Itoh H."/>
            <person name="Sugisawa Y."/>
            <person name="Mise K."/>
            <person name="Xu Z."/>
            <person name="Kuniyasu M."/>
            <person name="Ushijima N."/>
            <person name="Kawano K."/>
            <person name="Kobayashi E."/>
            <person name="Shiratori Y."/>
            <person name="Masuda Y."/>
            <person name="Senoo K."/>
        </authorList>
    </citation>
    <scope>NUCLEOTIDE SEQUENCE</scope>
    <source>
        <strain evidence="2">W786</strain>
    </source>
</reference>
<dbReference type="SUPFAM" id="SSF53448">
    <property type="entry name" value="Nucleotide-diphospho-sugar transferases"/>
    <property type="match status" value="1"/>
</dbReference>
<gene>
    <name evidence="2" type="ORF">METESE_01830</name>
</gene>
<dbReference type="Proteomes" id="UP001228113">
    <property type="component" value="Chromosome"/>
</dbReference>
<dbReference type="PANTHER" id="PTHR43685:SF11">
    <property type="entry name" value="GLYCOSYLTRANSFERASE TAGX-RELATED"/>
    <property type="match status" value="1"/>
</dbReference>
<dbReference type="AlphaFoldDB" id="A0AA48GVM0"/>
<dbReference type="CDD" id="cd00761">
    <property type="entry name" value="Glyco_tranf_GTA_type"/>
    <property type="match status" value="1"/>
</dbReference>
<keyword evidence="3" id="KW-1185">Reference proteome</keyword>
<evidence type="ECO:0000313" key="2">
    <source>
        <dbReference type="EMBL" id="BDU75225.1"/>
    </source>
</evidence>
<dbReference type="Pfam" id="PF00535">
    <property type="entry name" value="Glycos_transf_2"/>
    <property type="match status" value="1"/>
</dbReference>
<feature type="domain" description="Glycosyltransferase 2-like" evidence="1">
    <location>
        <begin position="8"/>
        <end position="116"/>
    </location>
</feature>
<dbReference type="InterPro" id="IPR050834">
    <property type="entry name" value="Glycosyltransf_2"/>
</dbReference>
<dbReference type="InterPro" id="IPR029044">
    <property type="entry name" value="Nucleotide-diphossugar_trans"/>
</dbReference>
<evidence type="ECO:0000259" key="1">
    <source>
        <dbReference type="Pfam" id="PF00535"/>
    </source>
</evidence>
<evidence type="ECO:0000313" key="3">
    <source>
        <dbReference type="Proteomes" id="UP001228113"/>
    </source>
</evidence>
<protein>
    <recommendedName>
        <fullName evidence="1">Glycosyltransferase 2-like domain-containing protein</fullName>
    </recommendedName>
</protein>
<name>A0AA48GVM0_9BACT</name>
<sequence length="479" mass="53833">MTTRPLVSICVPTMDRGELLEIGLKNLLSEAEPFGDKVEIVVADNASTDATPEILRSLGGRIRVGRQPERVTFPRNLLYAACDLARGEHVLLMGDDDLLVRGSLKRIVDLLEARPDLDYIYLNVGWLSVPQRNRAILEDDSRIPEDYDGIFQLREPVTRVLGRLEEVVDLCWSTPYAMFSTIFCYTLRRSRYLEEREHLALCDDWDHAVQPLDNMFPHALLSLRPCAGRPAGCIGEPAVMQGSWHQGWAPWSHKTMIHGHVLLFEWLERETAFDPERLGVLWKELARHSANMLIQMLDHPERHLGRSVLEGHALPRLIRHPEFLTTLWDGTRNLAQADFEADRMEERVAALDQEFGRPVRVALWGLRGRGERWLEHHAARLPHLEVIVDGSHALHGKETPWLKEPVQPVEALLERTFDVLVLGTREEITAQILPVLAAWVPVGTPVVSMLGLTRVSPAAVEAGAPSGAMGLPSQGRAGA</sequence>
<proteinExistence type="predicted"/>
<dbReference type="InterPro" id="IPR001173">
    <property type="entry name" value="Glyco_trans_2-like"/>
</dbReference>